<keyword evidence="2" id="KW-0378">Hydrolase</keyword>
<dbReference type="AlphaFoldDB" id="A0A1R4LNN3"/>
<evidence type="ECO:0000313" key="2">
    <source>
        <dbReference type="EMBL" id="SJN58063.1"/>
    </source>
</evidence>
<dbReference type="GO" id="GO:0003676">
    <property type="term" value="F:nucleic acid binding"/>
    <property type="evidence" value="ECO:0007669"/>
    <property type="project" value="InterPro"/>
</dbReference>
<dbReference type="InterPro" id="IPR003615">
    <property type="entry name" value="HNH_nuc"/>
</dbReference>
<proteinExistence type="predicted"/>
<sequence length="322" mass="37188">MNIQALQLFIKKSQNFLNCGNTNFRDNFIELAQQQVPSEIFGNRQSLHDADYRLLLYSWFVESICDFERLHNDTEKVRVWSWVESGLNSLFPGQKIENDLIGIITEELFQKFVLNNQKKRGGRWKISVKQDLLARNREPKCWICKRPFSTEAIDNFTEAHKCQIQTPNTVDFMFPRGLRDTDLSIQVEHIVPFSLAGNDPDNIDNLDLSCGWCNLSKSNTVSMYTRNRNGKYYNHPNLGRVSIPNRYWVVKLLMSHDECQVCGKKPQIKGNELRPVLINDKGVANINNLKVVCGNCDPIRGDRIVDAMTYEQLVTVKKSNLI</sequence>
<gene>
    <name evidence="2" type="ORF">VR7878_02634</name>
</gene>
<dbReference type="GO" id="GO:0004519">
    <property type="term" value="F:endonuclease activity"/>
    <property type="evidence" value="ECO:0007669"/>
    <property type="project" value="UniProtKB-KW"/>
</dbReference>
<evidence type="ECO:0000313" key="3">
    <source>
        <dbReference type="Proteomes" id="UP000188276"/>
    </source>
</evidence>
<keyword evidence="3" id="KW-1185">Reference proteome</keyword>
<accession>A0A1R4LNN3</accession>
<dbReference type="STRING" id="1123498.VR7878_02634"/>
<feature type="domain" description="HNH" evidence="1">
    <location>
        <begin position="184"/>
        <end position="219"/>
    </location>
</feature>
<organism evidence="2 3">
    <name type="scientific">Vibrio ruber (strain DSM 16370 / JCM 11486 / BCRC 17186 / CECT 7878 / LMG 23124 / VR1)</name>
    <dbReference type="NCBI Taxonomy" id="1123498"/>
    <lineage>
        <taxon>Bacteria</taxon>
        <taxon>Pseudomonadati</taxon>
        <taxon>Pseudomonadota</taxon>
        <taxon>Gammaproteobacteria</taxon>
        <taxon>Vibrionales</taxon>
        <taxon>Vibrionaceae</taxon>
        <taxon>Vibrio</taxon>
    </lineage>
</organism>
<dbReference type="GO" id="GO:0008270">
    <property type="term" value="F:zinc ion binding"/>
    <property type="evidence" value="ECO:0007669"/>
    <property type="project" value="InterPro"/>
</dbReference>
<dbReference type="Gene3D" id="1.10.30.50">
    <property type="match status" value="1"/>
</dbReference>
<protein>
    <submittedName>
        <fullName evidence="2">HNH endonuclease</fullName>
    </submittedName>
</protein>
<dbReference type="OrthoDB" id="8410293at2"/>
<dbReference type="Pfam" id="PF01844">
    <property type="entry name" value="HNH"/>
    <property type="match status" value="1"/>
</dbReference>
<keyword evidence="2" id="KW-0540">Nuclease</keyword>
<keyword evidence="2" id="KW-0255">Endonuclease</keyword>
<dbReference type="InterPro" id="IPR002711">
    <property type="entry name" value="HNH"/>
</dbReference>
<name>A0A1R4LNN3_VIBR1</name>
<dbReference type="CDD" id="cd00085">
    <property type="entry name" value="HNHc"/>
    <property type="match status" value="1"/>
</dbReference>
<dbReference type="EMBL" id="FULE01000034">
    <property type="protein sequence ID" value="SJN58063.1"/>
    <property type="molecule type" value="Genomic_DNA"/>
</dbReference>
<reference evidence="3" key="1">
    <citation type="submission" date="2017-02" db="EMBL/GenBank/DDBJ databases">
        <authorList>
            <person name="Rodrigo-Torres L."/>
            <person name="Arahal R.D."/>
            <person name="Lucena T."/>
        </authorList>
    </citation>
    <scope>NUCLEOTIDE SEQUENCE [LARGE SCALE GENOMIC DNA]</scope>
    <source>
        <strain evidence="3">CECT 7878</strain>
    </source>
</reference>
<dbReference type="Proteomes" id="UP000188276">
    <property type="component" value="Unassembled WGS sequence"/>
</dbReference>
<dbReference type="RefSeq" id="WP_077336577.1">
    <property type="nucleotide sequence ID" value="NZ_FULE01000034.1"/>
</dbReference>
<evidence type="ECO:0000259" key="1">
    <source>
        <dbReference type="Pfam" id="PF01844"/>
    </source>
</evidence>